<evidence type="ECO:0000259" key="3">
    <source>
        <dbReference type="Pfam" id="PF13472"/>
    </source>
</evidence>
<gene>
    <name evidence="4" type="ORF">HNR30_001045</name>
</gene>
<dbReference type="EMBL" id="JACDUR010000001">
    <property type="protein sequence ID" value="MBA2889710.1"/>
    <property type="molecule type" value="Genomic_DNA"/>
</dbReference>
<dbReference type="RefSeq" id="WP_181608473.1">
    <property type="nucleotide sequence ID" value="NZ_BAABAM010000001.1"/>
</dbReference>
<dbReference type="Proteomes" id="UP000530928">
    <property type="component" value="Unassembled WGS sequence"/>
</dbReference>
<organism evidence="4 5">
    <name type="scientific">Nonomuraea soli</name>
    <dbReference type="NCBI Taxonomy" id="1032476"/>
    <lineage>
        <taxon>Bacteria</taxon>
        <taxon>Bacillati</taxon>
        <taxon>Actinomycetota</taxon>
        <taxon>Actinomycetes</taxon>
        <taxon>Streptosporangiales</taxon>
        <taxon>Streptosporangiaceae</taxon>
        <taxon>Nonomuraea</taxon>
    </lineage>
</organism>
<dbReference type="GO" id="GO:0019433">
    <property type="term" value="P:triglyceride catabolic process"/>
    <property type="evidence" value="ECO:0007669"/>
    <property type="project" value="TreeGrafter"/>
</dbReference>
<evidence type="ECO:0000313" key="4">
    <source>
        <dbReference type="EMBL" id="MBA2889710.1"/>
    </source>
</evidence>
<feature type="disulfide bond" evidence="2">
    <location>
        <begin position="171"/>
        <end position="181"/>
    </location>
</feature>
<protein>
    <submittedName>
        <fullName evidence="4">Lysophospholipase L1-like esterase</fullName>
    </submittedName>
</protein>
<dbReference type="PANTHER" id="PTHR37981">
    <property type="entry name" value="LIPASE 2"/>
    <property type="match status" value="1"/>
</dbReference>
<dbReference type="InterPro" id="IPR013830">
    <property type="entry name" value="SGNH_hydro"/>
</dbReference>
<name>A0A7W0CEI7_9ACTN</name>
<accession>A0A7W0CEI7</accession>
<dbReference type="CDD" id="cd01823">
    <property type="entry name" value="SEST_like"/>
    <property type="match status" value="1"/>
</dbReference>
<proteinExistence type="predicted"/>
<feature type="active site" description="Nucleophile" evidence="1">
    <location>
        <position position="76"/>
    </location>
</feature>
<dbReference type="Gene3D" id="3.40.50.1110">
    <property type="entry name" value="SGNH hydrolase"/>
    <property type="match status" value="1"/>
</dbReference>
<dbReference type="AlphaFoldDB" id="A0A7W0CEI7"/>
<keyword evidence="5" id="KW-1185">Reference proteome</keyword>
<feature type="domain" description="SGNH hydrolase-type esterase" evidence="3">
    <location>
        <begin position="72"/>
        <end position="321"/>
    </location>
</feature>
<sequence>MTLDAANRPFTHAVLSAVLGVALALTAFWTGAFDVVACKALGIGCPDTTTGTLPQVKRLTPKQAALSGAYIALGDSFSSGEGVYDPGAPPIDRGAGLCHRSSGSYVPQITRSHPFAGGASFWACAGATTTNLLKGQHGHSPQIDRVTAETSLVTVSIGGNDAGFTDVLKECIVRLPWSSTCVEQEPAVLKRIDDLGPRMREVLRAIRDRAPQARVVVVGYPRIFPRDPGGRVDNLSPDDQRWLNRVGRRLNETIGAAVAEFDRAIAAFKGPGSAEFVDPYDAFEGHEIGRAQPYMNALDVNVERLLVYSRSYHPTADGYRRLGELVARQIDSGPKRLLNNLTLP</sequence>
<dbReference type="InterPro" id="IPR036514">
    <property type="entry name" value="SGNH_hydro_sf"/>
</dbReference>
<evidence type="ECO:0000256" key="2">
    <source>
        <dbReference type="PIRSR" id="PIRSR637460-2"/>
    </source>
</evidence>
<evidence type="ECO:0000313" key="5">
    <source>
        <dbReference type="Proteomes" id="UP000530928"/>
    </source>
</evidence>
<reference evidence="4 5" key="1">
    <citation type="submission" date="2020-07" db="EMBL/GenBank/DDBJ databases">
        <title>Genomic Encyclopedia of Type Strains, Phase IV (KMG-IV): sequencing the most valuable type-strain genomes for metagenomic binning, comparative biology and taxonomic classification.</title>
        <authorList>
            <person name="Goeker M."/>
        </authorList>
    </citation>
    <scope>NUCLEOTIDE SEQUENCE [LARGE SCALE GENOMIC DNA]</scope>
    <source>
        <strain evidence="4 5">DSM 45533</strain>
    </source>
</reference>
<dbReference type="InterPro" id="IPR037460">
    <property type="entry name" value="SEST-like"/>
</dbReference>
<feature type="active site" evidence="1">
    <location>
        <position position="313"/>
    </location>
</feature>
<feature type="disulfide bond" evidence="2">
    <location>
        <begin position="98"/>
        <end position="124"/>
    </location>
</feature>
<dbReference type="PANTHER" id="PTHR37981:SF1">
    <property type="entry name" value="SGNH HYDROLASE-TYPE ESTERASE DOMAIN-CONTAINING PROTEIN"/>
    <property type="match status" value="1"/>
</dbReference>
<keyword evidence="2" id="KW-1015">Disulfide bond</keyword>
<evidence type="ECO:0000256" key="1">
    <source>
        <dbReference type="PIRSR" id="PIRSR637460-1"/>
    </source>
</evidence>
<dbReference type="GO" id="GO:0004806">
    <property type="term" value="F:triacylglycerol lipase activity"/>
    <property type="evidence" value="ECO:0007669"/>
    <property type="project" value="TreeGrafter"/>
</dbReference>
<dbReference type="SUPFAM" id="SSF52266">
    <property type="entry name" value="SGNH hydrolase"/>
    <property type="match status" value="1"/>
</dbReference>
<comment type="caution">
    <text evidence="4">The sequence shown here is derived from an EMBL/GenBank/DDBJ whole genome shotgun (WGS) entry which is preliminary data.</text>
</comment>
<dbReference type="Pfam" id="PF13472">
    <property type="entry name" value="Lipase_GDSL_2"/>
    <property type="match status" value="1"/>
</dbReference>